<name>A0A6L5XYB8_9FIRM</name>
<protein>
    <recommendedName>
        <fullName evidence="3">Biogenesis of lysosome-related organelles complex 1 subunit 5</fullName>
    </recommendedName>
</protein>
<evidence type="ECO:0008006" key="3">
    <source>
        <dbReference type="Google" id="ProtNLM"/>
    </source>
</evidence>
<dbReference type="AlphaFoldDB" id="A0A6L5XYB8"/>
<evidence type="ECO:0000313" key="2">
    <source>
        <dbReference type="Proteomes" id="UP000482209"/>
    </source>
</evidence>
<accession>A0A6L5XYB8</accession>
<dbReference type="EMBL" id="VUMT01000009">
    <property type="protein sequence ID" value="MSS63664.1"/>
    <property type="molecule type" value="Genomic_DNA"/>
</dbReference>
<gene>
    <name evidence="1" type="ORF">FYJ58_07210</name>
</gene>
<organism evidence="1 2">
    <name type="scientific">Velocimicrobium porci</name>
    <dbReference type="NCBI Taxonomy" id="2606634"/>
    <lineage>
        <taxon>Bacteria</taxon>
        <taxon>Bacillati</taxon>
        <taxon>Bacillota</taxon>
        <taxon>Clostridia</taxon>
        <taxon>Lachnospirales</taxon>
        <taxon>Lachnospiraceae</taxon>
        <taxon>Velocimicrobium</taxon>
    </lineage>
</organism>
<reference evidence="1 2" key="1">
    <citation type="submission" date="2019-08" db="EMBL/GenBank/DDBJ databases">
        <title>In-depth cultivation of the pig gut microbiome towards novel bacterial diversity and tailored functional studies.</title>
        <authorList>
            <person name="Wylensek D."/>
            <person name="Hitch T.C.A."/>
            <person name="Clavel T."/>
        </authorList>
    </citation>
    <scope>NUCLEOTIDE SEQUENCE [LARGE SCALE GENOMIC DNA]</scope>
    <source>
        <strain evidence="1 2">WCA-693-APC-MOT-I</strain>
    </source>
</reference>
<comment type="caution">
    <text evidence="1">The sequence shown here is derived from an EMBL/GenBank/DDBJ whole genome shotgun (WGS) entry which is preliminary data.</text>
</comment>
<evidence type="ECO:0000313" key="1">
    <source>
        <dbReference type="EMBL" id="MSS63664.1"/>
    </source>
</evidence>
<dbReference type="Proteomes" id="UP000482209">
    <property type="component" value="Unassembled WGS sequence"/>
</dbReference>
<sequence length="124" mass="14517">MSDLLNELLKNSMEREAKKLASNGGVTEQDRYGNLLDSVKGRDIAQEETDKYYGNVSQVLNTAKNNRLKREKENTENARNLQRIVSDVENRERREANAFVDRNRKYLDKAKETISRERNKSYFD</sequence>
<proteinExistence type="predicted"/>
<keyword evidence="2" id="KW-1185">Reference proteome</keyword>
<dbReference type="RefSeq" id="WP_154519073.1">
    <property type="nucleotide sequence ID" value="NZ_VUMT01000009.1"/>
</dbReference>